<dbReference type="InterPro" id="IPR013216">
    <property type="entry name" value="Methyltransf_11"/>
</dbReference>
<dbReference type="Pfam" id="PF08241">
    <property type="entry name" value="Methyltransf_11"/>
    <property type="match status" value="1"/>
</dbReference>
<proteinExistence type="predicted"/>
<comment type="caution">
    <text evidence="2">The sequence shown here is derived from an EMBL/GenBank/DDBJ whole genome shotgun (WGS) entry which is preliminary data.</text>
</comment>
<accession>A0A2H0B536</accession>
<evidence type="ECO:0000313" key="2">
    <source>
        <dbReference type="EMBL" id="PIP52741.1"/>
    </source>
</evidence>
<dbReference type="GO" id="GO:0008757">
    <property type="term" value="F:S-adenosylmethionine-dependent methyltransferase activity"/>
    <property type="evidence" value="ECO:0007669"/>
    <property type="project" value="InterPro"/>
</dbReference>
<protein>
    <recommendedName>
        <fullName evidence="1">Methyltransferase type 11 domain-containing protein</fullName>
    </recommendedName>
</protein>
<sequence>MGINISNYCFVCGAIDQQWQMNSIITDDLAQSWQLTKLQRQQLDRRESSFCPKCGNSLLNRSLAQAIVNQIQLPKVYSLIEWIKQANRKGIRVAEINSCGKLHLSLRKISRLYYSEFNLDRNKLSFWQKLRTPRHEDITKLSYHDNTFDLVLHSEVLEHVCDSHQALLECRRILKPNGICLFTTPLIPKRKTKKCVDQNPENKEIIYQKNPSFHSGDNKKNNLVWWEFGGDFIKKERVKTVISNTKNLTCVYAIIKKAS</sequence>
<evidence type="ECO:0000313" key="3">
    <source>
        <dbReference type="Proteomes" id="UP000229459"/>
    </source>
</evidence>
<dbReference type="InterPro" id="IPR029063">
    <property type="entry name" value="SAM-dependent_MTases_sf"/>
</dbReference>
<gene>
    <name evidence="2" type="ORF">COX08_04755</name>
</gene>
<dbReference type="Proteomes" id="UP000229459">
    <property type="component" value="Unassembled WGS sequence"/>
</dbReference>
<name>A0A2H0B536_9BACT</name>
<reference evidence="2 3" key="1">
    <citation type="submission" date="2017-09" db="EMBL/GenBank/DDBJ databases">
        <title>Depth-based differentiation of microbial function through sediment-hosted aquifers and enrichment of novel symbionts in the deep terrestrial subsurface.</title>
        <authorList>
            <person name="Probst A.J."/>
            <person name="Ladd B."/>
            <person name="Jarett J.K."/>
            <person name="Geller-Mcgrath D.E."/>
            <person name="Sieber C.M."/>
            <person name="Emerson J.B."/>
            <person name="Anantharaman K."/>
            <person name="Thomas B.C."/>
            <person name="Malmstrom R."/>
            <person name="Stieglmeier M."/>
            <person name="Klingl A."/>
            <person name="Woyke T."/>
            <person name="Ryan C.M."/>
            <person name="Banfield J.F."/>
        </authorList>
    </citation>
    <scope>NUCLEOTIDE SEQUENCE [LARGE SCALE GENOMIC DNA]</scope>
    <source>
        <strain evidence="2">CG23_combo_of_CG06-09_8_20_14_all_34_8</strain>
    </source>
</reference>
<dbReference type="CDD" id="cd02440">
    <property type="entry name" value="AdoMet_MTases"/>
    <property type="match status" value="1"/>
</dbReference>
<dbReference type="EMBL" id="PCSR01000114">
    <property type="protein sequence ID" value="PIP52741.1"/>
    <property type="molecule type" value="Genomic_DNA"/>
</dbReference>
<dbReference type="Gene3D" id="3.40.50.150">
    <property type="entry name" value="Vaccinia Virus protein VP39"/>
    <property type="match status" value="1"/>
</dbReference>
<organism evidence="2 3">
    <name type="scientific">Candidatus Beckwithbacteria bacterium CG23_combo_of_CG06-09_8_20_14_all_34_8</name>
    <dbReference type="NCBI Taxonomy" id="1974497"/>
    <lineage>
        <taxon>Bacteria</taxon>
        <taxon>Candidatus Beckwithiibacteriota</taxon>
    </lineage>
</organism>
<feature type="domain" description="Methyltransferase type 11" evidence="1">
    <location>
        <begin position="128"/>
        <end position="182"/>
    </location>
</feature>
<dbReference type="AlphaFoldDB" id="A0A2H0B536"/>
<evidence type="ECO:0000259" key="1">
    <source>
        <dbReference type="Pfam" id="PF08241"/>
    </source>
</evidence>
<dbReference type="SUPFAM" id="SSF53335">
    <property type="entry name" value="S-adenosyl-L-methionine-dependent methyltransferases"/>
    <property type="match status" value="1"/>
</dbReference>